<sequence>MFSRKSKKKKYGQGSNYTSEGLRKTSLPRTIYLMNINELRQTALLYLPKRTGPIEEGKQDERQSVSVSLDGGEKDSCSDSEKKITRDTEETSSKSSEENSLDELFLKKSARKPPPKICRSKGRLSEHYSDSFEMDQCTLLSPEPSPVKRSRGGNKEEDSNFSVLKYSLSSPTSTNAGCGDDMTRVSQTAMTIESSVGKPKPDLSFLDDIF</sequence>
<reference evidence="2" key="1">
    <citation type="submission" date="2021-10" db="EMBL/GenBank/DDBJ databases">
        <title>Tropical sea cucumber genome reveals ecological adaptation and Cuvierian tubules defense mechanism.</title>
        <authorList>
            <person name="Chen T."/>
        </authorList>
    </citation>
    <scope>NUCLEOTIDE SEQUENCE</scope>
    <source>
        <strain evidence="2">Nanhai2018</strain>
        <tissue evidence="2">Muscle</tissue>
    </source>
</reference>
<feature type="region of interest" description="Disordered" evidence="1">
    <location>
        <begin position="1"/>
        <end position="24"/>
    </location>
</feature>
<name>A0A9Q0YTD8_HOLLE</name>
<evidence type="ECO:0000256" key="1">
    <source>
        <dbReference type="SAM" id="MobiDB-lite"/>
    </source>
</evidence>
<dbReference type="EMBL" id="JAIZAY010000017">
    <property type="protein sequence ID" value="KAJ8025561.1"/>
    <property type="molecule type" value="Genomic_DNA"/>
</dbReference>
<organism evidence="2 3">
    <name type="scientific">Holothuria leucospilota</name>
    <name type="common">Black long sea cucumber</name>
    <name type="synonym">Mertensiothuria leucospilota</name>
    <dbReference type="NCBI Taxonomy" id="206669"/>
    <lineage>
        <taxon>Eukaryota</taxon>
        <taxon>Metazoa</taxon>
        <taxon>Echinodermata</taxon>
        <taxon>Eleutherozoa</taxon>
        <taxon>Echinozoa</taxon>
        <taxon>Holothuroidea</taxon>
        <taxon>Aspidochirotacea</taxon>
        <taxon>Aspidochirotida</taxon>
        <taxon>Holothuriidae</taxon>
        <taxon>Holothuria</taxon>
    </lineage>
</organism>
<protein>
    <submittedName>
        <fullName evidence="2">Uncharacterized protein</fullName>
    </submittedName>
</protein>
<feature type="compositionally biased region" description="Basic residues" evidence="1">
    <location>
        <begin position="108"/>
        <end position="122"/>
    </location>
</feature>
<feature type="compositionally biased region" description="Basic and acidic residues" evidence="1">
    <location>
        <begin position="52"/>
        <end position="63"/>
    </location>
</feature>
<dbReference type="Proteomes" id="UP001152320">
    <property type="component" value="Chromosome 17"/>
</dbReference>
<evidence type="ECO:0000313" key="2">
    <source>
        <dbReference type="EMBL" id="KAJ8025561.1"/>
    </source>
</evidence>
<dbReference type="AlphaFoldDB" id="A0A9Q0YTD8"/>
<evidence type="ECO:0000313" key="3">
    <source>
        <dbReference type="Proteomes" id="UP001152320"/>
    </source>
</evidence>
<gene>
    <name evidence="2" type="ORF">HOLleu_33150</name>
</gene>
<feature type="compositionally biased region" description="Basic residues" evidence="1">
    <location>
        <begin position="1"/>
        <end position="11"/>
    </location>
</feature>
<feature type="region of interest" description="Disordered" evidence="1">
    <location>
        <begin position="52"/>
        <end position="122"/>
    </location>
</feature>
<feature type="compositionally biased region" description="Basic and acidic residues" evidence="1">
    <location>
        <begin position="71"/>
        <end position="97"/>
    </location>
</feature>
<dbReference type="OrthoDB" id="10641430at2759"/>
<accession>A0A9Q0YTD8</accession>
<feature type="region of interest" description="Disordered" evidence="1">
    <location>
        <begin position="137"/>
        <end position="160"/>
    </location>
</feature>
<proteinExistence type="predicted"/>
<keyword evidence="3" id="KW-1185">Reference proteome</keyword>
<comment type="caution">
    <text evidence="2">The sequence shown here is derived from an EMBL/GenBank/DDBJ whole genome shotgun (WGS) entry which is preliminary data.</text>
</comment>